<dbReference type="EMBL" id="WJKJ01000179">
    <property type="protein sequence ID" value="MBD3364677.1"/>
    <property type="molecule type" value="Genomic_DNA"/>
</dbReference>
<sequence>MGQERKYLKETDAWSTVLFADPVGILCAKLLSHTPVHPNVVTIFSLVPALAACYFFWLGDGISLIWAALLFQFSWILDCTDGKLAKITNKQTEFGRKLDPKIDLVRKLVALIALTWGTYRELGLIWCIIAGVGVILHYGIHFIGHRTSPRITPTNIPAVPVEKRLIPRVGQPYTAFDEQFLILVIGPLFAWLHPTIPVYVLLTAVLLYSVLVIIIKVRLNRSS</sequence>
<dbReference type="InterPro" id="IPR000462">
    <property type="entry name" value="CDP-OH_P_trans"/>
</dbReference>
<protein>
    <recommendedName>
        <fullName evidence="4">CDP-alcohol phosphatidyltransferase family protein</fullName>
    </recommendedName>
</protein>
<comment type="caution">
    <text evidence="2">The sequence shown here is derived from an EMBL/GenBank/DDBJ whole genome shotgun (WGS) entry which is preliminary data.</text>
</comment>
<accession>A0A9D5QD29</accession>
<proteinExistence type="predicted"/>
<dbReference type="GO" id="GO:0008654">
    <property type="term" value="P:phospholipid biosynthetic process"/>
    <property type="evidence" value="ECO:0007669"/>
    <property type="project" value="InterPro"/>
</dbReference>
<dbReference type="GO" id="GO:0016780">
    <property type="term" value="F:phosphotransferase activity, for other substituted phosphate groups"/>
    <property type="evidence" value="ECO:0007669"/>
    <property type="project" value="InterPro"/>
</dbReference>
<evidence type="ECO:0000313" key="3">
    <source>
        <dbReference type="Proteomes" id="UP000630660"/>
    </source>
</evidence>
<feature type="transmembrane region" description="Helical" evidence="1">
    <location>
        <begin position="123"/>
        <end position="143"/>
    </location>
</feature>
<dbReference type="Gene3D" id="1.20.120.1760">
    <property type="match status" value="1"/>
</dbReference>
<keyword evidence="1" id="KW-1133">Transmembrane helix</keyword>
<gene>
    <name evidence="2" type="ORF">GF359_05630</name>
</gene>
<evidence type="ECO:0000313" key="2">
    <source>
        <dbReference type="EMBL" id="MBD3364677.1"/>
    </source>
</evidence>
<feature type="transmembrane region" description="Helical" evidence="1">
    <location>
        <begin position="63"/>
        <end position="80"/>
    </location>
</feature>
<keyword evidence="1" id="KW-0472">Membrane</keyword>
<reference evidence="2" key="1">
    <citation type="submission" date="2019-11" db="EMBL/GenBank/DDBJ databases">
        <title>Microbial mats filling the niche in hypersaline microbial mats.</title>
        <authorList>
            <person name="Wong H.L."/>
            <person name="Macleod F.I."/>
            <person name="White R.A. III"/>
            <person name="Burns B.P."/>
        </authorList>
    </citation>
    <scope>NUCLEOTIDE SEQUENCE</scope>
    <source>
        <strain evidence="2">Bin_327</strain>
    </source>
</reference>
<evidence type="ECO:0000256" key="1">
    <source>
        <dbReference type="SAM" id="Phobius"/>
    </source>
</evidence>
<organism evidence="2 3">
    <name type="scientific">candidate division WOR-3 bacterium</name>
    <dbReference type="NCBI Taxonomy" id="2052148"/>
    <lineage>
        <taxon>Bacteria</taxon>
        <taxon>Bacteria division WOR-3</taxon>
    </lineage>
</organism>
<dbReference type="Pfam" id="PF01066">
    <property type="entry name" value="CDP-OH_P_transf"/>
    <property type="match status" value="1"/>
</dbReference>
<dbReference type="AlphaFoldDB" id="A0A9D5QD29"/>
<feature type="transmembrane region" description="Helical" evidence="1">
    <location>
        <begin position="198"/>
        <end position="219"/>
    </location>
</feature>
<dbReference type="Proteomes" id="UP000630660">
    <property type="component" value="Unassembled WGS sequence"/>
</dbReference>
<keyword evidence="1" id="KW-0812">Transmembrane</keyword>
<dbReference type="InterPro" id="IPR043130">
    <property type="entry name" value="CDP-OH_PTrfase_TM_dom"/>
</dbReference>
<evidence type="ECO:0008006" key="4">
    <source>
        <dbReference type="Google" id="ProtNLM"/>
    </source>
</evidence>
<dbReference type="GO" id="GO:0016020">
    <property type="term" value="C:membrane"/>
    <property type="evidence" value="ECO:0007669"/>
    <property type="project" value="InterPro"/>
</dbReference>
<name>A0A9D5QD29_UNCW3</name>